<keyword evidence="2" id="KW-0227">DNA damage</keyword>
<comment type="caution">
    <text evidence="9">The sequence shown here is derived from an EMBL/GenBank/DDBJ whole genome shotgun (WGS) entry which is preliminary data.</text>
</comment>
<dbReference type="EC" id="2.7.7.7" evidence="9"/>
<dbReference type="InterPro" id="IPR015927">
    <property type="entry name" value="Peptidase_S24_S26A/B/C"/>
</dbReference>
<keyword evidence="4 7" id="KW-0068">Autocatalytic cleavage</keyword>
<dbReference type="PRINTS" id="PR00726">
    <property type="entry name" value="LEXASERPTASE"/>
</dbReference>
<feature type="domain" description="Peptidase S24/S26A/S26B/S26C" evidence="8">
    <location>
        <begin position="45"/>
        <end position="157"/>
    </location>
</feature>
<evidence type="ECO:0000256" key="1">
    <source>
        <dbReference type="ARBA" id="ARBA00007484"/>
    </source>
</evidence>
<dbReference type="InterPro" id="IPR036286">
    <property type="entry name" value="LexA/Signal_pep-like_sf"/>
</dbReference>
<dbReference type="InterPro" id="IPR039418">
    <property type="entry name" value="LexA-like"/>
</dbReference>
<dbReference type="InterPro" id="IPR006197">
    <property type="entry name" value="Peptidase_S24_LexA"/>
</dbReference>
<accession>A0ABX0L6M9</accession>
<evidence type="ECO:0000256" key="4">
    <source>
        <dbReference type="ARBA" id="ARBA00022813"/>
    </source>
</evidence>
<dbReference type="RefSeq" id="WP_166452602.1">
    <property type="nucleotide sequence ID" value="NZ_JAAOMA010000022.1"/>
</dbReference>
<proteinExistence type="inferred from homology"/>
<reference evidence="9 10" key="1">
    <citation type="submission" date="2020-03" db="EMBL/GenBank/DDBJ databases">
        <title>Draft genome sequence of environmentally isolated cultures.</title>
        <authorList>
            <person name="Wilson H.S."/>
            <person name="De Leon M.E."/>
        </authorList>
    </citation>
    <scope>NUCLEOTIDE SEQUENCE [LARGE SCALE GENOMIC DNA]</scope>
    <source>
        <strain evidence="9 10">HSC-31F16</strain>
    </source>
</reference>
<evidence type="ECO:0000256" key="6">
    <source>
        <dbReference type="ARBA" id="ARBA00023236"/>
    </source>
</evidence>
<evidence type="ECO:0000256" key="7">
    <source>
        <dbReference type="RuleBase" id="RU003991"/>
    </source>
</evidence>
<dbReference type="CDD" id="cd06529">
    <property type="entry name" value="S24_LexA-like"/>
    <property type="match status" value="1"/>
</dbReference>
<dbReference type="NCBIfam" id="NF007621">
    <property type="entry name" value="PRK10276.1"/>
    <property type="match status" value="1"/>
</dbReference>
<dbReference type="SUPFAM" id="SSF51306">
    <property type="entry name" value="LexA/Signal peptidase"/>
    <property type="match status" value="1"/>
</dbReference>
<dbReference type="PANTHER" id="PTHR33516">
    <property type="entry name" value="LEXA REPRESSOR"/>
    <property type="match status" value="1"/>
</dbReference>
<keyword evidence="9" id="KW-0808">Transferase</keyword>
<dbReference type="Gene3D" id="2.10.109.10">
    <property type="entry name" value="Umud Fragment, subunit A"/>
    <property type="match status" value="1"/>
</dbReference>
<keyword evidence="5" id="KW-0234">DNA repair</keyword>
<dbReference type="Pfam" id="PF00717">
    <property type="entry name" value="Peptidase_S24"/>
    <property type="match status" value="1"/>
</dbReference>
<evidence type="ECO:0000256" key="3">
    <source>
        <dbReference type="ARBA" id="ARBA00022801"/>
    </source>
</evidence>
<evidence type="ECO:0000313" key="10">
    <source>
        <dbReference type="Proteomes" id="UP001515641"/>
    </source>
</evidence>
<keyword evidence="9" id="KW-0548">Nucleotidyltransferase</keyword>
<keyword evidence="3 7" id="KW-0378">Hydrolase</keyword>
<gene>
    <name evidence="9" type="primary">umuD</name>
    <name evidence="9" type="ORF">HA052_15795</name>
</gene>
<dbReference type="EMBL" id="JAAOMA010000022">
    <property type="protein sequence ID" value="NHR06653.1"/>
    <property type="molecule type" value="Genomic_DNA"/>
</dbReference>
<evidence type="ECO:0000256" key="2">
    <source>
        <dbReference type="ARBA" id="ARBA00022763"/>
    </source>
</evidence>
<keyword evidence="6" id="KW-0742">SOS response</keyword>
<name>A0ABX0L6M9_9NEIS</name>
<protein>
    <submittedName>
        <fullName evidence="9">Translesion error-prone DNA polymerase V autoproteolytic subunit</fullName>
        <ecNumber evidence="9">2.7.7.7</ecNumber>
    </submittedName>
</protein>
<sequence>MDDEKPKSPPLVARDRPLAELARLAPGRISAARGPSAGDTHIPWFDGSVAAGFPSPADDYLERSLNLNDFLIQHPDTSFFVRVAGDAMAGAGIFDGDLLIVDRMPPPRHNDVVVAVMGDEFLVRRLHLSPGHACLRAAQAGCADLPAETDVEIWGVVSAVVRSLR</sequence>
<evidence type="ECO:0000256" key="5">
    <source>
        <dbReference type="ARBA" id="ARBA00023204"/>
    </source>
</evidence>
<dbReference type="Proteomes" id="UP001515641">
    <property type="component" value="Unassembled WGS sequence"/>
</dbReference>
<organism evidence="9 10">
    <name type="scientific">Chromobacterium fluminis</name>
    <dbReference type="NCBI Taxonomy" id="3044269"/>
    <lineage>
        <taxon>Bacteria</taxon>
        <taxon>Pseudomonadati</taxon>
        <taxon>Pseudomonadota</taxon>
        <taxon>Betaproteobacteria</taxon>
        <taxon>Neisseriales</taxon>
        <taxon>Chromobacteriaceae</taxon>
        <taxon>Chromobacterium</taxon>
    </lineage>
</organism>
<dbReference type="GO" id="GO:0003887">
    <property type="term" value="F:DNA-directed DNA polymerase activity"/>
    <property type="evidence" value="ECO:0007669"/>
    <property type="project" value="UniProtKB-EC"/>
</dbReference>
<evidence type="ECO:0000313" key="9">
    <source>
        <dbReference type="EMBL" id="NHR06653.1"/>
    </source>
</evidence>
<dbReference type="PANTHER" id="PTHR33516:SF2">
    <property type="entry name" value="LEXA REPRESSOR-RELATED"/>
    <property type="match status" value="1"/>
</dbReference>
<dbReference type="InterPro" id="IPR050077">
    <property type="entry name" value="LexA_repressor"/>
</dbReference>
<comment type="similarity">
    <text evidence="1 7">Belongs to the peptidase S24 family.</text>
</comment>
<keyword evidence="10" id="KW-1185">Reference proteome</keyword>
<evidence type="ECO:0000259" key="8">
    <source>
        <dbReference type="Pfam" id="PF00717"/>
    </source>
</evidence>